<dbReference type="EMBL" id="SWLE01000003">
    <property type="protein sequence ID" value="TNN01450.1"/>
    <property type="molecule type" value="Genomic_DNA"/>
</dbReference>
<dbReference type="Gene3D" id="2.80.10.50">
    <property type="match status" value="1"/>
</dbReference>
<dbReference type="SUPFAM" id="SSF50353">
    <property type="entry name" value="Cytokine"/>
    <property type="match status" value="1"/>
</dbReference>
<accession>A0A4Z2CBB1</accession>
<sequence>MSVRLVFRDGFTYRKLVLPFSLPHFEAGSLVLPRARVSREFESDRRIKVSQMAANNGNFVTFLHATETAFYFEDCNEELDKDGFLYKSDFQTWIRSKDNKFLILNESAEFQCQNLSIQEQEYYPENKFHVCVYKNSRQDKMGTKGVILYTFKDQKKVVLCCSDKCEIHPVEMDISHHIPENTHKAVFYLKRITEGCYLLESSLHPSMFLAFEPDPNNQTLNKVILRHKEYDDVDETCHVIMS</sequence>
<protein>
    <recommendedName>
        <fullName evidence="3">Interleukin-18</fullName>
    </recommendedName>
</protein>
<name>A0A4Z2CBB1_9TELE</name>
<comment type="caution">
    <text evidence="1">The sequence shown here is derived from an EMBL/GenBank/DDBJ whole genome shotgun (WGS) entry which is preliminary data.</text>
</comment>
<organism evidence="1 2">
    <name type="scientific">Takifugu bimaculatus</name>
    <dbReference type="NCBI Taxonomy" id="433685"/>
    <lineage>
        <taxon>Eukaryota</taxon>
        <taxon>Metazoa</taxon>
        <taxon>Chordata</taxon>
        <taxon>Craniata</taxon>
        <taxon>Vertebrata</taxon>
        <taxon>Euteleostomi</taxon>
        <taxon>Actinopterygii</taxon>
        <taxon>Neopterygii</taxon>
        <taxon>Teleostei</taxon>
        <taxon>Neoteleostei</taxon>
        <taxon>Acanthomorphata</taxon>
        <taxon>Eupercaria</taxon>
        <taxon>Tetraodontiformes</taxon>
        <taxon>Tetradontoidea</taxon>
        <taxon>Tetraodontidae</taxon>
        <taxon>Takifugu</taxon>
    </lineage>
</organism>
<proteinExistence type="predicted"/>
<reference evidence="1 2" key="1">
    <citation type="submission" date="2019-04" db="EMBL/GenBank/DDBJ databases">
        <title>The sequence and de novo assembly of Takifugu bimaculatus genome using PacBio and Hi-C technologies.</title>
        <authorList>
            <person name="Xu P."/>
            <person name="Liu B."/>
            <person name="Zhou Z."/>
        </authorList>
    </citation>
    <scope>NUCLEOTIDE SEQUENCE [LARGE SCALE GENOMIC DNA]</scope>
    <source>
        <strain evidence="1">TB-2018</strain>
        <tissue evidence="1">Muscle</tissue>
    </source>
</reference>
<evidence type="ECO:0008006" key="3">
    <source>
        <dbReference type="Google" id="ProtNLM"/>
    </source>
</evidence>
<gene>
    <name evidence="1" type="ORF">fugu_010832</name>
</gene>
<dbReference type="CDD" id="cd23298">
    <property type="entry name" value="beta-trefoil_IL18"/>
    <property type="match status" value="1"/>
</dbReference>
<keyword evidence="2" id="KW-1185">Reference proteome</keyword>
<dbReference type="InterPro" id="IPR008996">
    <property type="entry name" value="IL1/FGF"/>
</dbReference>
<dbReference type="Proteomes" id="UP000516260">
    <property type="component" value="Chromosome 11"/>
</dbReference>
<evidence type="ECO:0000313" key="2">
    <source>
        <dbReference type="Proteomes" id="UP000516260"/>
    </source>
</evidence>
<evidence type="ECO:0000313" key="1">
    <source>
        <dbReference type="EMBL" id="TNN01450.1"/>
    </source>
</evidence>
<dbReference type="AlphaFoldDB" id="A0A4Z2CBB1"/>